<dbReference type="EMBL" id="JAAXOT010000019">
    <property type="protein sequence ID" value="NKY59981.1"/>
    <property type="molecule type" value="Genomic_DNA"/>
</dbReference>
<dbReference type="CDD" id="cd07822">
    <property type="entry name" value="SRPBCC_4"/>
    <property type="match status" value="1"/>
</dbReference>
<dbReference type="InterPro" id="IPR023393">
    <property type="entry name" value="START-like_dom_sf"/>
</dbReference>
<comment type="caution">
    <text evidence="1">The sequence shown here is derived from an EMBL/GenBank/DDBJ whole genome shotgun (WGS) entry which is preliminary data.</text>
</comment>
<dbReference type="Proteomes" id="UP000570678">
    <property type="component" value="Unassembled WGS sequence"/>
</dbReference>
<name>A0A846YQJ5_9NOCA</name>
<dbReference type="RefSeq" id="WP_084493397.1">
    <property type="nucleotide sequence ID" value="NZ_JAAXOT010000019.1"/>
</dbReference>
<dbReference type="AlphaFoldDB" id="A0A846YQJ5"/>
<organism evidence="1 2">
    <name type="scientific">Nocardia flavorosea</name>
    <dbReference type="NCBI Taxonomy" id="53429"/>
    <lineage>
        <taxon>Bacteria</taxon>
        <taxon>Bacillati</taxon>
        <taxon>Actinomycetota</taxon>
        <taxon>Actinomycetes</taxon>
        <taxon>Mycobacteriales</taxon>
        <taxon>Nocardiaceae</taxon>
        <taxon>Nocardia</taxon>
    </lineage>
</organism>
<dbReference type="Gene3D" id="3.30.530.20">
    <property type="match status" value="1"/>
</dbReference>
<keyword evidence="2" id="KW-1185">Reference proteome</keyword>
<evidence type="ECO:0000313" key="1">
    <source>
        <dbReference type="EMBL" id="NKY59981.1"/>
    </source>
</evidence>
<dbReference type="SUPFAM" id="SSF55961">
    <property type="entry name" value="Bet v1-like"/>
    <property type="match status" value="1"/>
</dbReference>
<reference evidence="1 2" key="1">
    <citation type="submission" date="2020-04" db="EMBL/GenBank/DDBJ databases">
        <title>MicrobeNet Type strains.</title>
        <authorList>
            <person name="Nicholson A.C."/>
        </authorList>
    </citation>
    <scope>NUCLEOTIDE SEQUENCE [LARGE SCALE GENOMIC DNA]</scope>
    <source>
        <strain evidence="1 2">JCM 3332</strain>
    </source>
</reference>
<evidence type="ECO:0000313" key="2">
    <source>
        <dbReference type="Proteomes" id="UP000570678"/>
    </source>
</evidence>
<accession>A0A846YQJ5</accession>
<dbReference type="Pfam" id="PF10604">
    <property type="entry name" value="Polyketide_cyc2"/>
    <property type="match status" value="1"/>
</dbReference>
<dbReference type="InterPro" id="IPR019587">
    <property type="entry name" value="Polyketide_cyclase/dehydratase"/>
</dbReference>
<gene>
    <name evidence="1" type="ORF">HGA15_28320</name>
</gene>
<proteinExistence type="predicted"/>
<sequence>MLVVDDVVEVDAPTDVVWSVLTDFDRYSDWNPFIGRCRADLTVGAPIDMRVQQLMPLPIPMREWVHTVTPGREFGYSMKPIPLGALRSNRTHTLTPLAGNRTRYESHFELAGWLAPLVGLLFGRGFRRGFPGMTTAVEHEAERRHTAP</sequence>
<protein>
    <submittedName>
        <fullName evidence="1">SRPBCC domain-containing protein</fullName>
    </submittedName>
</protein>